<keyword evidence="2" id="KW-1185">Reference proteome</keyword>
<reference evidence="2" key="1">
    <citation type="journal article" date="2019" name="Int. J. Syst. Evol. Microbiol.">
        <title>The Global Catalogue of Microorganisms (GCM) 10K type strain sequencing project: providing services to taxonomists for standard genome sequencing and annotation.</title>
        <authorList>
            <consortium name="The Broad Institute Genomics Platform"/>
            <consortium name="The Broad Institute Genome Sequencing Center for Infectious Disease"/>
            <person name="Wu L."/>
            <person name="Ma J."/>
        </authorList>
    </citation>
    <scope>NUCLEOTIDE SEQUENCE [LARGE SCALE GENOMIC DNA]</scope>
    <source>
        <strain evidence="2">JCM 18285</strain>
    </source>
</reference>
<protein>
    <recommendedName>
        <fullName evidence="3">Lipoprotein</fullName>
    </recommendedName>
</protein>
<evidence type="ECO:0000313" key="1">
    <source>
        <dbReference type="EMBL" id="GAA4954765.1"/>
    </source>
</evidence>
<evidence type="ECO:0000313" key="2">
    <source>
        <dbReference type="Proteomes" id="UP001501302"/>
    </source>
</evidence>
<gene>
    <name evidence="1" type="ORF">GCM10023314_30560</name>
</gene>
<dbReference type="RefSeq" id="WP_345193589.1">
    <property type="nucleotide sequence ID" value="NZ_BAABJJ010000044.1"/>
</dbReference>
<dbReference type="Proteomes" id="UP001501302">
    <property type="component" value="Unassembled WGS sequence"/>
</dbReference>
<dbReference type="EMBL" id="BAABJJ010000044">
    <property type="protein sequence ID" value="GAA4954765.1"/>
    <property type="molecule type" value="Genomic_DNA"/>
</dbReference>
<name>A0ABP9GVN6_9FLAO</name>
<sequence length="180" mass="21125">MKNSKLLPVLLVVLMVLSCKNEVKRIDDIRGNNSASKPDKIEKAKNKKFAYVVFKLESPRLEHSEPTYMEVPTPTGGSYTDKIDGYDFVVWDKKAFTTGVIEIENYNEDEKYKLLDKAEYEYKQIHYPLIDSKYESNVLNKVRDFQTKEELKKHRTKIITRDVYAYTSYAEASKSKRKYQ</sequence>
<dbReference type="PROSITE" id="PS51257">
    <property type="entry name" value="PROKAR_LIPOPROTEIN"/>
    <property type="match status" value="1"/>
</dbReference>
<accession>A0ABP9GVN6</accession>
<evidence type="ECO:0008006" key="3">
    <source>
        <dbReference type="Google" id="ProtNLM"/>
    </source>
</evidence>
<organism evidence="1 2">
    <name type="scientific">Algibacter agarivorans</name>
    <dbReference type="NCBI Taxonomy" id="1109741"/>
    <lineage>
        <taxon>Bacteria</taxon>
        <taxon>Pseudomonadati</taxon>
        <taxon>Bacteroidota</taxon>
        <taxon>Flavobacteriia</taxon>
        <taxon>Flavobacteriales</taxon>
        <taxon>Flavobacteriaceae</taxon>
        <taxon>Algibacter</taxon>
    </lineage>
</organism>
<proteinExistence type="predicted"/>
<comment type="caution">
    <text evidence="1">The sequence shown here is derived from an EMBL/GenBank/DDBJ whole genome shotgun (WGS) entry which is preliminary data.</text>
</comment>